<dbReference type="Proteomes" id="UP000199103">
    <property type="component" value="Chromosome I"/>
</dbReference>
<dbReference type="AlphaFoldDB" id="A0A1H1UH74"/>
<evidence type="ECO:0000259" key="2">
    <source>
        <dbReference type="PROSITE" id="PS50937"/>
    </source>
</evidence>
<gene>
    <name evidence="3" type="ORF">SAMN04489812_2785</name>
</gene>
<dbReference type="InterPro" id="IPR047057">
    <property type="entry name" value="MerR_fam"/>
</dbReference>
<dbReference type="SUPFAM" id="SSF46955">
    <property type="entry name" value="Putative DNA-binding domain"/>
    <property type="match status" value="1"/>
</dbReference>
<dbReference type="InterPro" id="IPR000551">
    <property type="entry name" value="MerR-type_HTH_dom"/>
</dbReference>
<dbReference type="EMBL" id="LT629772">
    <property type="protein sequence ID" value="SDS71778.1"/>
    <property type="molecule type" value="Genomic_DNA"/>
</dbReference>
<keyword evidence="1 3" id="KW-0238">DNA-binding</keyword>
<evidence type="ECO:0000313" key="4">
    <source>
        <dbReference type="Proteomes" id="UP000199103"/>
    </source>
</evidence>
<dbReference type="SMART" id="SM00422">
    <property type="entry name" value="HTH_MERR"/>
    <property type="match status" value="1"/>
</dbReference>
<sequence>MGSRSSLTIRQMADRSGFSEHTLRYYEEIGLIGPVDRDPSSGHRRYSPALAERVEALGCLRATGMSIEQLRSYLTGLAAGRKAAPAMTAPFAGHAEHLESEIAALTLRLDYARAKADLWRSRMDDDAVGEQEAVRVAEELAHRLKGSVTP</sequence>
<dbReference type="PANTHER" id="PTHR30204:SF98">
    <property type="entry name" value="HTH-TYPE TRANSCRIPTIONAL REGULATOR ADHR"/>
    <property type="match status" value="1"/>
</dbReference>
<accession>A0A1H1UH74</accession>
<keyword evidence="4" id="KW-1185">Reference proteome</keyword>
<protein>
    <submittedName>
        <fullName evidence="3">DNA-binding transcriptional regulator, MerR family</fullName>
    </submittedName>
</protein>
<name>A0A1H1UH74_9ACTN</name>
<evidence type="ECO:0000313" key="3">
    <source>
        <dbReference type="EMBL" id="SDS71778.1"/>
    </source>
</evidence>
<feature type="domain" description="HTH merR-type" evidence="2">
    <location>
        <begin position="6"/>
        <end position="76"/>
    </location>
</feature>
<dbReference type="GO" id="GO:0003700">
    <property type="term" value="F:DNA-binding transcription factor activity"/>
    <property type="evidence" value="ECO:0007669"/>
    <property type="project" value="InterPro"/>
</dbReference>
<organism evidence="3 4">
    <name type="scientific">Microlunatus soli</name>
    <dbReference type="NCBI Taxonomy" id="630515"/>
    <lineage>
        <taxon>Bacteria</taxon>
        <taxon>Bacillati</taxon>
        <taxon>Actinomycetota</taxon>
        <taxon>Actinomycetes</taxon>
        <taxon>Propionibacteriales</taxon>
        <taxon>Propionibacteriaceae</taxon>
        <taxon>Microlunatus</taxon>
    </lineage>
</organism>
<dbReference type="InterPro" id="IPR009061">
    <property type="entry name" value="DNA-bd_dom_put_sf"/>
</dbReference>
<dbReference type="GO" id="GO:0003677">
    <property type="term" value="F:DNA binding"/>
    <property type="evidence" value="ECO:0007669"/>
    <property type="project" value="UniProtKB-KW"/>
</dbReference>
<dbReference type="Pfam" id="PF13411">
    <property type="entry name" value="MerR_1"/>
    <property type="match status" value="1"/>
</dbReference>
<reference evidence="3 4" key="1">
    <citation type="submission" date="2016-10" db="EMBL/GenBank/DDBJ databases">
        <authorList>
            <person name="de Groot N.N."/>
        </authorList>
    </citation>
    <scope>NUCLEOTIDE SEQUENCE [LARGE SCALE GENOMIC DNA]</scope>
    <source>
        <strain evidence="3 4">DSM 21800</strain>
    </source>
</reference>
<dbReference type="Gene3D" id="1.10.1660.10">
    <property type="match status" value="1"/>
</dbReference>
<dbReference type="PROSITE" id="PS50937">
    <property type="entry name" value="HTH_MERR_2"/>
    <property type="match status" value="1"/>
</dbReference>
<evidence type="ECO:0000256" key="1">
    <source>
        <dbReference type="ARBA" id="ARBA00023125"/>
    </source>
</evidence>
<proteinExistence type="predicted"/>
<dbReference type="STRING" id="630515.SAMN04489812_2785"/>
<dbReference type="PANTHER" id="PTHR30204">
    <property type="entry name" value="REDOX-CYCLING DRUG-SENSING TRANSCRIPTIONAL ACTIVATOR SOXR"/>
    <property type="match status" value="1"/>
</dbReference>